<dbReference type="PANTHER" id="PTHR36181">
    <property type="entry name" value="INTRON-ENCODED ENDONUCLEASE AI3-RELATED"/>
    <property type="match status" value="1"/>
</dbReference>
<dbReference type="EMBL" id="MH337273">
    <property type="protein sequence ID" value="AYU74398.1"/>
    <property type="molecule type" value="Genomic_DNA"/>
</dbReference>
<keyword evidence="2" id="KW-0496">Mitochondrion</keyword>
<proteinExistence type="predicted"/>
<organism evidence="2">
    <name type="scientific">Coniothyrium glycines</name>
    <dbReference type="NCBI Taxonomy" id="1077358"/>
    <lineage>
        <taxon>Eukaryota</taxon>
        <taxon>Fungi</taxon>
        <taxon>Dikarya</taxon>
        <taxon>Ascomycota</taxon>
        <taxon>Pezizomycotina</taxon>
        <taxon>Dothideomycetes</taxon>
        <taxon>Pleosporomycetidae</taxon>
        <taxon>Pleosporales</taxon>
        <taxon>Pleosporineae</taxon>
        <taxon>Coniothyriaceae</taxon>
        <taxon>Coniothyrium</taxon>
    </lineage>
</organism>
<sequence length="362" mass="41485">MFACLSCNNKTYSNNINKFVFKRIIKSYSTVANNNYTTNPSMNYVINPWFITGLFDAESSFVVTILKNPRYKTGWNVQARVQIKMHEKDRILIKSIKDFFGGIGYVSKPNKNSTVEFRVSTLKDLVGVILPHFDNYSLQSKKHSDYLLFKQVVLLMLNKEHSSLEGIQKAVSIKSSLNLGLSKNLKEEFTNTIPMENLENSIKNNTIHNELHPDWIAGLLSTGESNFFIVTQKSKSDLYVSLRFSVSQHSRDLLLLESFAKFFGGGSVINYKKRPLCEFIIAKFDVIFDNVIPFFEKHPILGSKHLNFLDFKSAAYIIKNKEHFNSDGLEKILQHKKRITSLYKGTNNHIVEQGTAESDLKR</sequence>
<protein>
    <submittedName>
        <fullName evidence="2">LAGLIDADG endonuclease</fullName>
    </submittedName>
</protein>
<geneLocation type="mitochondrion" evidence="2"/>
<dbReference type="Pfam" id="PF00961">
    <property type="entry name" value="LAGLIDADG_1"/>
    <property type="match status" value="2"/>
</dbReference>
<accession>A0A3G4S6Y9</accession>
<dbReference type="RefSeq" id="YP_009543508.1">
    <property type="nucleotide sequence ID" value="NC_040008.1"/>
</dbReference>
<evidence type="ECO:0000313" key="2">
    <source>
        <dbReference type="EMBL" id="AYU74398.1"/>
    </source>
</evidence>
<dbReference type="SUPFAM" id="SSF55608">
    <property type="entry name" value="Homing endonucleases"/>
    <property type="match status" value="2"/>
</dbReference>
<dbReference type="PANTHER" id="PTHR36181:SF3">
    <property type="entry name" value="INTRON-ENCODED DNA ENDONUCLEASE AI5 BETA"/>
    <property type="match status" value="1"/>
</dbReference>
<dbReference type="InterPro" id="IPR051289">
    <property type="entry name" value="LAGLIDADG_Endonuclease"/>
</dbReference>
<dbReference type="InterPro" id="IPR004860">
    <property type="entry name" value="LAGLIDADG_dom"/>
</dbReference>
<dbReference type="GO" id="GO:0004519">
    <property type="term" value="F:endonuclease activity"/>
    <property type="evidence" value="ECO:0007669"/>
    <property type="project" value="UniProtKB-KW"/>
</dbReference>
<keyword evidence="2" id="KW-0255">Endonuclease</keyword>
<reference evidence="2" key="1">
    <citation type="submission" date="2018-05" db="EMBL/GenBank/DDBJ databases">
        <title>Annotation and analysis of the mitochondrial genome of Coniothyrium glycines, causalagent of red leaf blotch of soybean, reveals an abundance of homing endonucleases.</title>
        <authorList>
            <person name="Frederick R.D."/>
            <person name="Stone C.L."/>
            <person name="Tooley P.W."/>
            <person name="Luster D.G."/>
            <person name="Campos B."/>
            <person name="Winegar R.A."/>
            <person name="Melcher U."/>
            <person name="Fletcher J."/>
            <person name="Blagden T."/>
        </authorList>
    </citation>
    <scope>NUCLEOTIDE SEQUENCE</scope>
    <source>
        <strain evidence="2">PG-21</strain>
    </source>
</reference>
<evidence type="ECO:0000259" key="1">
    <source>
        <dbReference type="Pfam" id="PF00961"/>
    </source>
</evidence>
<dbReference type="GeneID" id="38466390"/>
<dbReference type="Gene3D" id="3.10.28.10">
    <property type="entry name" value="Homing endonucleases"/>
    <property type="match status" value="2"/>
</dbReference>
<dbReference type="GO" id="GO:0005739">
    <property type="term" value="C:mitochondrion"/>
    <property type="evidence" value="ECO:0007669"/>
    <property type="project" value="UniProtKB-ARBA"/>
</dbReference>
<feature type="domain" description="Homing endonuclease LAGLIDADG" evidence="1">
    <location>
        <begin position="51"/>
        <end position="153"/>
    </location>
</feature>
<keyword evidence="2" id="KW-0540">Nuclease</keyword>
<dbReference type="InterPro" id="IPR027434">
    <property type="entry name" value="Homing_endonucl"/>
</dbReference>
<feature type="domain" description="Homing endonuclease LAGLIDADG" evidence="1">
    <location>
        <begin position="221"/>
        <end position="314"/>
    </location>
</feature>
<dbReference type="FunFam" id="3.10.28.10:FF:000024">
    <property type="entry name" value="Probable intron-encoded endonuclease 2"/>
    <property type="match status" value="1"/>
</dbReference>
<dbReference type="AlphaFoldDB" id="A0A3G4S6Y9"/>
<name>A0A3G4S6Y9_9PLEO</name>
<keyword evidence="2" id="KW-0378">Hydrolase</keyword>